<sequence length="101" mass="11150">MVEEEAKGILIGLRSHERNESGQLFSINLGEVTSPSGNTLHHVENVTHSQYAFTTSEAGNYLECFWVDGHHQVGAGTTDNLDWKIGIAPRDWQSVAKKGKD</sequence>
<evidence type="ECO:0000313" key="2">
    <source>
        <dbReference type="EMBL" id="KAF8393824.1"/>
    </source>
</evidence>
<name>A0A834YQY5_TETSI</name>
<gene>
    <name evidence="2" type="ORF">HHK36_020022</name>
</gene>
<accession>A0A834YQY5</accession>
<dbReference type="OrthoDB" id="759142at2759"/>
<dbReference type="Pfam" id="PF01105">
    <property type="entry name" value="EMP24_GP25L"/>
    <property type="match status" value="1"/>
</dbReference>
<dbReference type="EMBL" id="JABCRI010000014">
    <property type="protein sequence ID" value="KAF8393824.1"/>
    <property type="molecule type" value="Genomic_DNA"/>
</dbReference>
<feature type="domain" description="GOLD" evidence="1">
    <location>
        <begin position="31"/>
        <end position="100"/>
    </location>
</feature>
<protein>
    <recommendedName>
        <fullName evidence="1">GOLD domain-containing protein</fullName>
    </recommendedName>
</protein>
<evidence type="ECO:0000313" key="3">
    <source>
        <dbReference type="Proteomes" id="UP000655225"/>
    </source>
</evidence>
<organism evidence="2 3">
    <name type="scientific">Tetracentron sinense</name>
    <name type="common">Spur-leaf</name>
    <dbReference type="NCBI Taxonomy" id="13715"/>
    <lineage>
        <taxon>Eukaryota</taxon>
        <taxon>Viridiplantae</taxon>
        <taxon>Streptophyta</taxon>
        <taxon>Embryophyta</taxon>
        <taxon>Tracheophyta</taxon>
        <taxon>Spermatophyta</taxon>
        <taxon>Magnoliopsida</taxon>
        <taxon>Trochodendrales</taxon>
        <taxon>Trochodendraceae</taxon>
        <taxon>Tetracentron</taxon>
    </lineage>
</organism>
<dbReference type="Proteomes" id="UP000655225">
    <property type="component" value="Unassembled WGS sequence"/>
</dbReference>
<proteinExistence type="predicted"/>
<dbReference type="InterPro" id="IPR009038">
    <property type="entry name" value="GOLD_dom"/>
</dbReference>
<comment type="caution">
    <text evidence="2">The sequence shown here is derived from an EMBL/GenBank/DDBJ whole genome shotgun (WGS) entry which is preliminary data.</text>
</comment>
<dbReference type="OMA" id="ARAKCIS"/>
<reference evidence="2 3" key="1">
    <citation type="submission" date="2020-04" db="EMBL/GenBank/DDBJ databases">
        <title>Plant Genome Project.</title>
        <authorList>
            <person name="Zhang R.-G."/>
        </authorList>
    </citation>
    <scope>NUCLEOTIDE SEQUENCE [LARGE SCALE GENOMIC DNA]</scope>
    <source>
        <strain evidence="2">YNK0</strain>
        <tissue evidence="2">Leaf</tissue>
    </source>
</reference>
<evidence type="ECO:0000259" key="1">
    <source>
        <dbReference type="Pfam" id="PF01105"/>
    </source>
</evidence>
<dbReference type="AlphaFoldDB" id="A0A834YQY5"/>
<keyword evidence="3" id="KW-1185">Reference proteome</keyword>